<feature type="coiled-coil region" evidence="7">
    <location>
        <begin position="232"/>
        <end position="295"/>
    </location>
</feature>
<dbReference type="InterPro" id="IPR017907">
    <property type="entry name" value="Znf_RING_CS"/>
</dbReference>
<accession>A0A8C4SYG3</accession>
<dbReference type="InterPro" id="IPR001870">
    <property type="entry name" value="B30.2/SPRY"/>
</dbReference>
<keyword evidence="12" id="KW-1185">Reference proteome</keyword>
<dbReference type="Gene3D" id="3.30.160.60">
    <property type="entry name" value="Classic Zinc Finger"/>
    <property type="match status" value="1"/>
</dbReference>
<dbReference type="AlphaFoldDB" id="A0A8C4SYG3"/>
<dbReference type="Gene3D" id="2.60.120.920">
    <property type="match status" value="1"/>
</dbReference>
<feature type="domain" description="B30.2/SPRY" evidence="10">
    <location>
        <begin position="361"/>
        <end position="554"/>
    </location>
</feature>
<dbReference type="Pfam" id="PF13445">
    <property type="entry name" value="zf-RING_UBOX"/>
    <property type="match status" value="1"/>
</dbReference>
<protein>
    <submittedName>
        <fullName evidence="11">E3 ubiquitin/ISG15 ligase TRIM25-like</fullName>
    </submittedName>
</protein>
<name>A0A8C4SYG3_ERPCA</name>
<dbReference type="PANTHER" id="PTHR25465:SF5">
    <property type="entry name" value="E3 UBIQUITIN_ISG15 LIGASE TRIM25-RELATED"/>
    <property type="match status" value="1"/>
</dbReference>
<keyword evidence="4" id="KW-0862">Zinc</keyword>
<evidence type="ECO:0000256" key="4">
    <source>
        <dbReference type="ARBA" id="ARBA00022833"/>
    </source>
</evidence>
<dbReference type="Gene3D" id="4.10.830.40">
    <property type="match status" value="1"/>
</dbReference>
<dbReference type="CDD" id="cd16040">
    <property type="entry name" value="SPRY_PRY_SNTX"/>
    <property type="match status" value="1"/>
</dbReference>
<sequence length="554" mass="63609">MAEAKISVSHDQFTCSVCLELLRDPVTTACGHNYCKQCIEDYWDSTGMYKCPQCRMVFVLKPILQRNTILAEVVEELNKFNLSSGPQESSIGPMDVLCDVCIGTKTRAVETCLTCLASFCETHIQPHRVSEALRKHKLEIPFADLKRKLCLRHQKAVEIYCRTDQTCICYLCAATEHKSHDTVTPDMERTERQAQLLTSLSDIKEKVQSKERTLTKVTVTIAQLKRSADTEIREYEKTFTSLLRSIEKLRSQVTEVVRDHEQREVKRAEELKKRLEKEIEELKRRNTELVELSQTDDDIHFLQKFPTVRACSESQETTNTAINVHFFLEDLRENLSNLQKCLKEVSCWKFVNISNSEYMVPNSVMSSTIDRNILLKHSCELTLDLSTANDLLLFSDGHKKVTFGWDDTQYSPHSNRFDCVPQVLCKEALSGNQSYWEVEWTGDGTVIGVTYEGIKRKGVEDECFLGRNDQSWSLCCYDSHYSAWHNNKEIVISSPHSSRIGVYVDFNNGTLEFYEVTNTITLMHTFKAKFTEPLYAGFWVTDSVTICQLSQSSQ</sequence>
<evidence type="ECO:0000256" key="3">
    <source>
        <dbReference type="ARBA" id="ARBA00022771"/>
    </source>
</evidence>
<keyword evidence="3 6" id="KW-0863">Zinc-finger</keyword>
<evidence type="ECO:0000256" key="1">
    <source>
        <dbReference type="ARBA" id="ARBA00022588"/>
    </source>
</evidence>
<dbReference type="PRINTS" id="PR01407">
    <property type="entry name" value="BUTYPHLNCDUF"/>
</dbReference>
<evidence type="ECO:0000313" key="11">
    <source>
        <dbReference type="Ensembl" id="ENSECRP00000022750.1"/>
    </source>
</evidence>
<evidence type="ECO:0000259" key="10">
    <source>
        <dbReference type="PROSITE" id="PS50188"/>
    </source>
</evidence>
<evidence type="ECO:0000259" key="9">
    <source>
        <dbReference type="PROSITE" id="PS50119"/>
    </source>
</evidence>
<dbReference type="Gene3D" id="3.30.40.10">
    <property type="entry name" value="Zinc/RING finger domain, C3HC4 (zinc finger)"/>
    <property type="match status" value="1"/>
</dbReference>
<evidence type="ECO:0000256" key="6">
    <source>
        <dbReference type="PROSITE-ProRule" id="PRU00024"/>
    </source>
</evidence>
<dbReference type="InterPro" id="IPR001841">
    <property type="entry name" value="Znf_RING"/>
</dbReference>
<evidence type="ECO:0000259" key="8">
    <source>
        <dbReference type="PROSITE" id="PS50089"/>
    </source>
</evidence>
<proteinExistence type="predicted"/>
<organism evidence="11 12">
    <name type="scientific">Erpetoichthys calabaricus</name>
    <name type="common">Rope fish</name>
    <name type="synonym">Calamoichthys calabaricus</name>
    <dbReference type="NCBI Taxonomy" id="27687"/>
    <lineage>
        <taxon>Eukaryota</taxon>
        <taxon>Metazoa</taxon>
        <taxon>Chordata</taxon>
        <taxon>Craniata</taxon>
        <taxon>Vertebrata</taxon>
        <taxon>Euteleostomi</taxon>
        <taxon>Actinopterygii</taxon>
        <taxon>Polypteriformes</taxon>
        <taxon>Polypteridae</taxon>
        <taxon>Erpetoichthys</taxon>
    </lineage>
</organism>
<dbReference type="InterPro" id="IPR027370">
    <property type="entry name" value="Znf-RING_euk"/>
</dbReference>
<dbReference type="Pfam" id="PF00622">
    <property type="entry name" value="SPRY"/>
    <property type="match status" value="1"/>
</dbReference>
<reference evidence="11" key="3">
    <citation type="submission" date="2025-09" db="UniProtKB">
        <authorList>
            <consortium name="Ensembl"/>
        </authorList>
    </citation>
    <scope>IDENTIFICATION</scope>
</reference>
<dbReference type="InterPro" id="IPR000315">
    <property type="entry name" value="Znf_B-box"/>
</dbReference>
<keyword evidence="1" id="KW-0399">Innate immunity</keyword>
<dbReference type="InterPro" id="IPR003879">
    <property type="entry name" value="Butyrophylin_SPRY"/>
</dbReference>
<dbReference type="Pfam" id="PF25600">
    <property type="entry name" value="TRIM_CC"/>
    <property type="match status" value="1"/>
</dbReference>
<dbReference type="PROSITE" id="PS50089">
    <property type="entry name" value="ZF_RING_2"/>
    <property type="match status" value="1"/>
</dbReference>
<keyword evidence="7" id="KW-0175">Coiled coil</keyword>
<dbReference type="InterPro" id="IPR013083">
    <property type="entry name" value="Znf_RING/FYVE/PHD"/>
</dbReference>
<dbReference type="InterPro" id="IPR043136">
    <property type="entry name" value="B30.2/SPRY_sf"/>
</dbReference>
<dbReference type="GO" id="GO:0045087">
    <property type="term" value="P:innate immune response"/>
    <property type="evidence" value="ECO:0007669"/>
    <property type="project" value="UniProtKB-KW"/>
</dbReference>
<feature type="domain" description="B box-type" evidence="9">
    <location>
        <begin position="145"/>
        <end position="185"/>
    </location>
</feature>
<dbReference type="CDD" id="cd19769">
    <property type="entry name" value="Bbox2_TRIM16-like"/>
    <property type="match status" value="1"/>
</dbReference>
<dbReference type="GO" id="GO:0008270">
    <property type="term" value="F:zinc ion binding"/>
    <property type="evidence" value="ECO:0007669"/>
    <property type="project" value="UniProtKB-KW"/>
</dbReference>
<dbReference type="Proteomes" id="UP000694620">
    <property type="component" value="Chromosome 12"/>
</dbReference>
<dbReference type="SMART" id="SM00449">
    <property type="entry name" value="SPRY"/>
    <property type="match status" value="1"/>
</dbReference>
<dbReference type="GO" id="GO:0005737">
    <property type="term" value="C:cytoplasm"/>
    <property type="evidence" value="ECO:0007669"/>
    <property type="project" value="UniProtKB-ARBA"/>
</dbReference>
<dbReference type="Pfam" id="PF00643">
    <property type="entry name" value="zf-B_box"/>
    <property type="match status" value="1"/>
</dbReference>
<evidence type="ECO:0000313" key="12">
    <source>
        <dbReference type="Proteomes" id="UP000694620"/>
    </source>
</evidence>
<keyword evidence="5" id="KW-0391">Immunity</keyword>
<dbReference type="PROSITE" id="PS50188">
    <property type="entry name" value="B302_SPRY"/>
    <property type="match status" value="1"/>
</dbReference>
<dbReference type="SMART" id="SM00589">
    <property type="entry name" value="PRY"/>
    <property type="match status" value="1"/>
</dbReference>
<reference evidence="11" key="2">
    <citation type="submission" date="2025-08" db="UniProtKB">
        <authorList>
            <consortium name="Ensembl"/>
        </authorList>
    </citation>
    <scope>IDENTIFICATION</scope>
</reference>
<dbReference type="InterPro" id="IPR058030">
    <property type="entry name" value="TRIM8/14/16/25/29/45/65_CC"/>
</dbReference>
<dbReference type="PROSITE" id="PS00518">
    <property type="entry name" value="ZF_RING_1"/>
    <property type="match status" value="1"/>
</dbReference>
<dbReference type="Pfam" id="PF13765">
    <property type="entry name" value="PRY"/>
    <property type="match status" value="1"/>
</dbReference>
<keyword evidence="2" id="KW-0479">Metal-binding</keyword>
<dbReference type="InterPro" id="IPR013320">
    <property type="entry name" value="ConA-like_dom_sf"/>
</dbReference>
<evidence type="ECO:0000256" key="7">
    <source>
        <dbReference type="SAM" id="Coils"/>
    </source>
</evidence>
<dbReference type="PROSITE" id="PS50119">
    <property type="entry name" value="ZF_BBOX"/>
    <property type="match status" value="1"/>
</dbReference>
<dbReference type="InterPro" id="IPR006574">
    <property type="entry name" value="PRY"/>
</dbReference>
<dbReference type="PANTHER" id="PTHR25465">
    <property type="entry name" value="B-BOX DOMAIN CONTAINING"/>
    <property type="match status" value="1"/>
</dbReference>
<dbReference type="SMART" id="SM00184">
    <property type="entry name" value="RING"/>
    <property type="match status" value="1"/>
</dbReference>
<evidence type="ECO:0000256" key="2">
    <source>
        <dbReference type="ARBA" id="ARBA00022723"/>
    </source>
</evidence>
<feature type="domain" description="RING-type" evidence="8">
    <location>
        <begin position="15"/>
        <end position="55"/>
    </location>
</feature>
<reference evidence="11" key="1">
    <citation type="submission" date="2021-06" db="EMBL/GenBank/DDBJ databases">
        <authorList>
            <consortium name="Wellcome Sanger Institute Data Sharing"/>
        </authorList>
    </citation>
    <scope>NUCLEOTIDE SEQUENCE [LARGE SCALE GENOMIC DNA]</scope>
</reference>
<dbReference type="InterPro" id="IPR051051">
    <property type="entry name" value="E3_ubiq-ligase_TRIM/RNF"/>
</dbReference>
<evidence type="ECO:0000256" key="5">
    <source>
        <dbReference type="ARBA" id="ARBA00022859"/>
    </source>
</evidence>
<dbReference type="InterPro" id="IPR003877">
    <property type="entry name" value="SPRY_dom"/>
</dbReference>
<dbReference type="SUPFAM" id="SSF49899">
    <property type="entry name" value="Concanavalin A-like lectins/glucanases"/>
    <property type="match status" value="1"/>
</dbReference>
<dbReference type="SUPFAM" id="SSF57845">
    <property type="entry name" value="B-box zinc-binding domain"/>
    <property type="match status" value="1"/>
</dbReference>
<dbReference type="SMART" id="SM00336">
    <property type="entry name" value="BBOX"/>
    <property type="match status" value="1"/>
</dbReference>
<dbReference type="SUPFAM" id="SSF57850">
    <property type="entry name" value="RING/U-box"/>
    <property type="match status" value="1"/>
</dbReference>
<dbReference type="GeneTree" id="ENSGT01150000286950"/>
<dbReference type="Ensembl" id="ENSECRT00000023240.1">
    <property type="protein sequence ID" value="ENSECRP00000022750.1"/>
    <property type="gene ID" value="ENSECRG00000015405.1"/>
</dbReference>